<name>A0AAD5H6U2_UMBRA</name>
<proteinExistence type="predicted"/>
<feature type="region of interest" description="Disordered" evidence="1">
    <location>
        <begin position="273"/>
        <end position="300"/>
    </location>
</feature>
<gene>
    <name evidence="2" type="ORF">K450DRAFT_203289</name>
</gene>
<keyword evidence="3" id="KW-1185">Reference proteome</keyword>
<evidence type="ECO:0000313" key="3">
    <source>
        <dbReference type="Proteomes" id="UP001206595"/>
    </source>
</evidence>
<sequence>CLFALATHAYNVTVSTVMANGIITNASYSGPNSLYNGGPNCHVYYDSSAGYSLYYNSPCDLGCAPCGQLQTLATCETHWVYTSPFNENLLASTLSQMPSNLANNIGVVAYSPEIPGNIICPDGGTICISWVQQMASFHIDLYSFGDGCDIYGGAHQIWTPFAGGSFQHKTTIPNTGSSGPPPVKPPTGPTCYSGFYGSGNGQGSAGDCCQSDNDCRNVCNSGRCDGSNATPGLSCAGGSSGSGNGDGSSGACCVSSNDCIDTCTNNVCGNGDGSSNGSSSCSGGNPGAGNGNGASAKPLA</sequence>
<evidence type="ECO:0000256" key="1">
    <source>
        <dbReference type="SAM" id="MobiDB-lite"/>
    </source>
</evidence>
<reference evidence="2" key="2">
    <citation type="journal article" date="2022" name="Proc. Natl. Acad. Sci. U.S.A.">
        <title>Diploid-dominant life cycles characterize the early evolution of Fungi.</title>
        <authorList>
            <person name="Amses K.R."/>
            <person name="Simmons D.R."/>
            <person name="Longcore J.E."/>
            <person name="Mondo S.J."/>
            <person name="Seto K."/>
            <person name="Jeronimo G.H."/>
            <person name="Bonds A.E."/>
            <person name="Quandt C.A."/>
            <person name="Davis W.J."/>
            <person name="Chang Y."/>
            <person name="Federici B.A."/>
            <person name="Kuo A."/>
            <person name="LaButti K."/>
            <person name="Pangilinan J."/>
            <person name="Andreopoulos W."/>
            <person name="Tritt A."/>
            <person name="Riley R."/>
            <person name="Hundley H."/>
            <person name="Johnson J."/>
            <person name="Lipzen A."/>
            <person name="Barry K."/>
            <person name="Lang B.F."/>
            <person name="Cuomo C.A."/>
            <person name="Buchler N.E."/>
            <person name="Grigoriev I.V."/>
            <person name="Spatafora J.W."/>
            <person name="Stajich J.E."/>
            <person name="James T.Y."/>
        </authorList>
    </citation>
    <scope>NUCLEOTIDE SEQUENCE</scope>
    <source>
        <strain evidence="2">AG</strain>
    </source>
</reference>
<feature type="non-terminal residue" evidence="2">
    <location>
        <position position="1"/>
    </location>
</feature>
<evidence type="ECO:0000313" key="2">
    <source>
        <dbReference type="EMBL" id="KAI8574890.1"/>
    </source>
</evidence>
<comment type="caution">
    <text evidence="2">The sequence shown here is derived from an EMBL/GenBank/DDBJ whole genome shotgun (WGS) entry which is preliminary data.</text>
</comment>
<accession>A0AAD5H6U2</accession>
<reference evidence="2" key="1">
    <citation type="submission" date="2021-06" db="EMBL/GenBank/DDBJ databases">
        <authorList>
            <consortium name="DOE Joint Genome Institute"/>
            <person name="Mondo S.J."/>
            <person name="Amses K.R."/>
            <person name="Simmons D.R."/>
            <person name="Longcore J.E."/>
            <person name="Seto K."/>
            <person name="Alves G.H."/>
            <person name="Bonds A.E."/>
            <person name="Quandt C.A."/>
            <person name="Davis W.J."/>
            <person name="Chang Y."/>
            <person name="Letcher P.M."/>
            <person name="Powell M.J."/>
            <person name="Kuo A."/>
            <person name="Labutti K."/>
            <person name="Pangilinan J."/>
            <person name="Andreopoulos W."/>
            <person name="Tritt A."/>
            <person name="Riley R."/>
            <person name="Hundley H."/>
            <person name="Johnson J."/>
            <person name="Lipzen A."/>
            <person name="Barry K."/>
            <person name="Berbee M.L."/>
            <person name="Buchler N.E."/>
            <person name="Grigoriev I.V."/>
            <person name="Spatafora J.W."/>
            <person name="Stajich J.E."/>
            <person name="James T.Y."/>
        </authorList>
    </citation>
    <scope>NUCLEOTIDE SEQUENCE</scope>
    <source>
        <strain evidence="2">AG</strain>
    </source>
</reference>
<feature type="compositionally biased region" description="Low complexity" evidence="1">
    <location>
        <begin position="273"/>
        <end position="283"/>
    </location>
</feature>
<dbReference type="EMBL" id="MU621070">
    <property type="protein sequence ID" value="KAI8574890.1"/>
    <property type="molecule type" value="Genomic_DNA"/>
</dbReference>
<dbReference type="RefSeq" id="XP_051439897.1">
    <property type="nucleotide sequence ID" value="XM_051584712.1"/>
</dbReference>
<organism evidence="2 3">
    <name type="scientific">Umbelopsis ramanniana AG</name>
    <dbReference type="NCBI Taxonomy" id="1314678"/>
    <lineage>
        <taxon>Eukaryota</taxon>
        <taxon>Fungi</taxon>
        <taxon>Fungi incertae sedis</taxon>
        <taxon>Mucoromycota</taxon>
        <taxon>Mucoromycotina</taxon>
        <taxon>Umbelopsidomycetes</taxon>
        <taxon>Umbelopsidales</taxon>
        <taxon>Umbelopsidaceae</taxon>
        <taxon>Umbelopsis</taxon>
    </lineage>
</organism>
<dbReference type="Proteomes" id="UP001206595">
    <property type="component" value="Unassembled WGS sequence"/>
</dbReference>
<dbReference type="AlphaFoldDB" id="A0AAD5H6U2"/>
<protein>
    <submittedName>
        <fullName evidence="2">Uncharacterized protein</fullName>
    </submittedName>
</protein>
<dbReference type="GeneID" id="75910062"/>